<dbReference type="RefSeq" id="WP_188364631.1">
    <property type="nucleotide sequence ID" value="NZ_BAABJF010000017.1"/>
</dbReference>
<dbReference type="Proteomes" id="UP000605253">
    <property type="component" value="Unassembled WGS sequence"/>
</dbReference>
<proteinExistence type="predicted"/>
<gene>
    <name evidence="2" type="ORF">GCM10011365_10410</name>
</gene>
<accession>A0A917CMJ3</accession>
<evidence type="ECO:0000313" key="2">
    <source>
        <dbReference type="EMBL" id="GGF91119.1"/>
    </source>
</evidence>
<dbReference type="EMBL" id="BMEO01000003">
    <property type="protein sequence ID" value="GGF91119.1"/>
    <property type="molecule type" value="Genomic_DNA"/>
</dbReference>
<organism evidence="2 3">
    <name type="scientific">Marinicella pacifica</name>
    <dbReference type="NCBI Taxonomy" id="1171543"/>
    <lineage>
        <taxon>Bacteria</taxon>
        <taxon>Pseudomonadati</taxon>
        <taxon>Pseudomonadota</taxon>
        <taxon>Gammaproteobacteria</taxon>
        <taxon>Lysobacterales</taxon>
        <taxon>Marinicellaceae</taxon>
        <taxon>Marinicella</taxon>
    </lineage>
</organism>
<reference evidence="2" key="2">
    <citation type="submission" date="2020-09" db="EMBL/GenBank/DDBJ databases">
        <authorList>
            <person name="Sun Q."/>
            <person name="Zhou Y."/>
        </authorList>
    </citation>
    <scope>NUCLEOTIDE SEQUENCE</scope>
    <source>
        <strain evidence="2">CGMCC 1.12181</strain>
    </source>
</reference>
<sequence length="558" mass="63302">MIFIVSVLGMMLTSSVGAKIIPSDGLWQTYDDPAIGSGINIRTQGDITMVIVYTYRDDGSPVWYFATGEIDANGVFRAAMGETKNGENLFNDNPQTADIVNPNKTIELVFNATETGTLSINDSEPKPIHTYRFGIEGIETAQLTTPSGDSYQFPDITGQWVMGNADDNFDISFNFYTYYGGLQDPPEPNFPYYYLNDFIQSGDISHRLRCPTLRSYDEPYCEFRVDPYDIQTSEKAELLSRLYVFLDDIGMNTMTFHLQPKDDDSYSRDHPVYQAFRLNTEFEDPNDIDTRTFPSEGLWRTLDDPHIGSGINFHSQDDVVMMTVYTYDDNGDPIWYMTTGELMTEDVPGNSYNANSWFSSKMFSTKNGTPIESSSPMAAEVDQVHDVTLLLSGQQMAQLSQDTGDFKTIQGYQFGYPEFVAGQFFDNGDPLKFASPEGWWLMAEENGSESALLHLVKESNNKLSPPPPTDWVRFNNVAPTSSWIDAIRCPKTSAGFWNRCQVFMTVPDNAVSNSLQLTNIGVDAMRIYHRDENRTDIGDYPYYYFYYNFYRINPPMQP</sequence>
<keyword evidence="3" id="KW-1185">Reference proteome</keyword>
<protein>
    <submittedName>
        <fullName evidence="2">Uncharacterized protein</fullName>
    </submittedName>
</protein>
<name>A0A917CMJ3_9GAMM</name>
<keyword evidence="1" id="KW-0732">Signal</keyword>
<evidence type="ECO:0000313" key="3">
    <source>
        <dbReference type="Proteomes" id="UP000605253"/>
    </source>
</evidence>
<evidence type="ECO:0000256" key="1">
    <source>
        <dbReference type="SAM" id="SignalP"/>
    </source>
</evidence>
<comment type="caution">
    <text evidence="2">The sequence shown here is derived from an EMBL/GenBank/DDBJ whole genome shotgun (WGS) entry which is preliminary data.</text>
</comment>
<feature type="chain" id="PRO_5037135265" evidence="1">
    <location>
        <begin position="19"/>
        <end position="558"/>
    </location>
</feature>
<feature type="signal peptide" evidence="1">
    <location>
        <begin position="1"/>
        <end position="18"/>
    </location>
</feature>
<dbReference type="AlphaFoldDB" id="A0A917CMJ3"/>
<reference evidence="2" key="1">
    <citation type="journal article" date="2014" name="Int. J. Syst. Evol. Microbiol.">
        <title>Complete genome sequence of Corynebacterium casei LMG S-19264T (=DSM 44701T), isolated from a smear-ripened cheese.</title>
        <authorList>
            <consortium name="US DOE Joint Genome Institute (JGI-PGF)"/>
            <person name="Walter F."/>
            <person name="Albersmeier A."/>
            <person name="Kalinowski J."/>
            <person name="Ruckert C."/>
        </authorList>
    </citation>
    <scope>NUCLEOTIDE SEQUENCE</scope>
    <source>
        <strain evidence="2">CGMCC 1.12181</strain>
    </source>
</reference>